<keyword evidence="2" id="KW-1185">Reference proteome</keyword>
<evidence type="ECO:0000313" key="1">
    <source>
        <dbReference type="EMBL" id="KAF5098639.1"/>
    </source>
</evidence>
<gene>
    <name evidence="1" type="ORF">D0Z00_001982</name>
</gene>
<proteinExistence type="predicted"/>
<organism evidence="1 2">
    <name type="scientific">Geotrichum galactomycetum</name>
    <dbReference type="NCBI Taxonomy" id="27317"/>
    <lineage>
        <taxon>Eukaryota</taxon>
        <taxon>Fungi</taxon>
        <taxon>Dikarya</taxon>
        <taxon>Ascomycota</taxon>
        <taxon>Saccharomycotina</taxon>
        <taxon>Dipodascomycetes</taxon>
        <taxon>Dipodascales</taxon>
        <taxon>Dipodascaceae</taxon>
        <taxon>Geotrichum</taxon>
    </lineage>
</organism>
<evidence type="ECO:0000313" key="2">
    <source>
        <dbReference type="Proteomes" id="UP000744676"/>
    </source>
</evidence>
<dbReference type="EMBL" id="QVQA01000044">
    <property type="protein sequence ID" value="KAF5098639.1"/>
    <property type="molecule type" value="Genomic_DNA"/>
</dbReference>
<reference evidence="1 2" key="1">
    <citation type="journal article" date="2020" name="Front. Microbiol.">
        <title>Phenotypic and Genetic Characterization of the Cheese Ripening Yeast Geotrichum candidum.</title>
        <authorList>
            <person name="Perkins V."/>
            <person name="Vignola S."/>
            <person name="Lessard M.H."/>
            <person name="Plante P.L."/>
            <person name="Corbeil J."/>
            <person name="Dugat-Bony E."/>
            <person name="Frenette M."/>
            <person name="Labrie S."/>
        </authorList>
    </citation>
    <scope>NUCLEOTIDE SEQUENCE [LARGE SCALE GENOMIC DNA]</scope>
    <source>
        <strain evidence="1 2">LMA-1147</strain>
    </source>
</reference>
<dbReference type="Proteomes" id="UP000744676">
    <property type="component" value="Unassembled WGS sequence"/>
</dbReference>
<sequence>MPALFIRGNDAVVINNSDGSDFHLTEHGSDWLWAAFSVFALSTLCSAGLSYTKPRAERLFYNITSLALLIMSVSYFTTAANLGWAPVQAEFNHVTVADQATEPGFRQVFYVRFIGWFLAFPLVIINYATLFSLDWSNVFFTIATQWMTVLGLLIGSVIQSTYKWGYFTFATVGFFLEAVQLLWFFRRSAIETDFAKAGCVVTSLATLLLMLYPIAWALSYGGNVIQPDSEAVFFGVLDICFFVILGAVFLYFANGIDFTAHGIATLGRPVLHRSSYVRPGAATVSAPATKEAALDNRHSGETAADPHQAV</sequence>
<comment type="caution">
    <text evidence="1">The sequence shown here is derived from an EMBL/GenBank/DDBJ whole genome shotgun (WGS) entry which is preliminary data.</text>
</comment>
<accession>A0ACB6V5H6</accession>
<name>A0ACB6V5H6_9ASCO</name>
<protein>
    <submittedName>
        <fullName evidence="1">Uncharacterized protein</fullName>
    </submittedName>
</protein>